<proteinExistence type="predicted"/>
<dbReference type="HOGENOM" id="CLU_038712_0_0_1"/>
<gene>
    <name evidence="2" type="ORF">S7711_09523</name>
</gene>
<evidence type="ECO:0000256" key="1">
    <source>
        <dbReference type="SAM" id="MobiDB-lite"/>
    </source>
</evidence>
<dbReference type="EMBL" id="KL647463">
    <property type="protein sequence ID" value="KEY74849.1"/>
    <property type="molecule type" value="Genomic_DNA"/>
</dbReference>
<dbReference type="Proteomes" id="UP000028045">
    <property type="component" value="Unassembled WGS sequence"/>
</dbReference>
<dbReference type="AlphaFoldDB" id="A0A084BBC0"/>
<sequence>MQHRHNLSGSIDEFQGPTIPEQPQNVHTVVERAATVPQHPYYVTDSSNPGIATMNTASIPHVYQIPHQHAERPQLDIPYLAAGLNASVQSSPSTFLATSVRSPTIPEGFYTHQAAQAVTYSLQNASHPDQNQPMVQCHQPIPQAMSQPPQVLPRTESTTPTAPEQYPQPSPHHEPESWYQFQATVEVVAIGQLPTLGTGVYDLYDGPKIEFEDPSTGMSLPSSNRTESY</sequence>
<organism evidence="2 3">
    <name type="scientific">Stachybotrys chartarum (strain CBS 109288 / IBT 7711)</name>
    <name type="common">Toxic black mold</name>
    <name type="synonym">Stilbospora chartarum</name>
    <dbReference type="NCBI Taxonomy" id="1280523"/>
    <lineage>
        <taxon>Eukaryota</taxon>
        <taxon>Fungi</taxon>
        <taxon>Dikarya</taxon>
        <taxon>Ascomycota</taxon>
        <taxon>Pezizomycotina</taxon>
        <taxon>Sordariomycetes</taxon>
        <taxon>Hypocreomycetidae</taxon>
        <taxon>Hypocreales</taxon>
        <taxon>Stachybotryaceae</taxon>
        <taxon>Stachybotrys</taxon>
    </lineage>
</organism>
<feature type="compositionally biased region" description="Polar residues" evidence="1">
    <location>
        <begin position="144"/>
        <end position="162"/>
    </location>
</feature>
<evidence type="ECO:0000313" key="2">
    <source>
        <dbReference type="EMBL" id="KEY74849.1"/>
    </source>
</evidence>
<reference evidence="2 3" key="1">
    <citation type="journal article" date="2014" name="BMC Genomics">
        <title>Comparative genome sequencing reveals chemotype-specific gene clusters in the toxigenic black mold Stachybotrys.</title>
        <authorList>
            <person name="Semeiks J."/>
            <person name="Borek D."/>
            <person name="Otwinowski Z."/>
            <person name="Grishin N.V."/>
        </authorList>
    </citation>
    <scope>NUCLEOTIDE SEQUENCE [LARGE SCALE GENOMIC DNA]</scope>
    <source>
        <strain evidence="3">CBS 109288 / IBT 7711</strain>
    </source>
</reference>
<accession>A0A084BBC0</accession>
<feature type="compositionally biased region" description="Polar residues" evidence="1">
    <location>
        <begin position="216"/>
        <end position="229"/>
    </location>
</feature>
<feature type="region of interest" description="Disordered" evidence="1">
    <location>
        <begin position="210"/>
        <end position="229"/>
    </location>
</feature>
<protein>
    <submittedName>
        <fullName evidence="2">Uncharacterized protein</fullName>
    </submittedName>
</protein>
<dbReference type="OrthoDB" id="3437960at2759"/>
<keyword evidence="3" id="KW-1185">Reference proteome</keyword>
<feature type="region of interest" description="Disordered" evidence="1">
    <location>
        <begin position="1"/>
        <end position="20"/>
    </location>
</feature>
<name>A0A084BBC0_STACB</name>
<feature type="region of interest" description="Disordered" evidence="1">
    <location>
        <begin position="144"/>
        <end position="176"/>
    </location>
</feature>
<evidence type="ECO:0000313" key="3">
    <source>
        <dbReference type="Proteomes" id="UP000028045"/>
    </source>
</evidence>